<sequence>MEQQNAPVFLKSINELSSLGAAVQVFERRFQELQNHLDFIQTAIDIKLRHETSPSHQNADQLQRLTEKMPLQPQPQSLPPTETQTLTEMATKNVNLTQGSRPSELHYLCEMMCSRGLRKYLVTHLSDVETLRRDSASALKLAAKPAKLVLDCVGRFFLQGKKAYTKDSPMISSRQASVLVLEFFLRLITESGGHIEIDETLKQEAEKDSIAWRKRLLSEGGLSKACEVDARGLLLFVACFGIPKVFKNEDVRDLIRFSNITEISDLLKRSRVIFARVPDIIENMKKNGMHVEAVDIVYNFGIEDKFSPYTILTSLLRESREAWKRKRRDAPHPLKKATEKHLAALKSVVKCLEDRKIDPAKLLSGWQIKEKIVKLEKEIVDLNKLIMDDNKKPKRKAGQIQSSNNFNFQETKRSRFTTNGSTLVSSPHVIRLHEPMAANSYIDRKRSYNTLMPHLLNGGYSSYISNHLAAPAASHGYEAAPLPEALGSIGPSGGTVHAIGVEVGLSSGSSVLPSTAGPSGVHREESKDAVGQMMCGSVSSNYGWQSVGVAAYNDRVIGQPAAKGVDVLYEPPSYFPGPSINRCQ</sequence>
<evidence type="ECO:0000256" key="4">
    <source>
        <dbReference type="ARBA" id="ARBA00023089"/>
    </source>
</evidence>
<organism evidence="8">
    <name type="scientific">Mangifera indica</name>
    <name type="common">Mango</name>
    <dbReference type="NCBI Taxonomy" id="29780"/>
    <lineage>
        <taxon>Eukaryota</taxon>
        <taxon>Viridiplantae</taxon>
        <taxon>Streptophyta</taxon>
        <taxon>Embryophyta</taxon>
        <taxon>Tracheophyta</taxon>
        <taxon>Spermatophyta</taxon>
        <taxon>Magnoliopsida</taxon>
        <taxon>eudicotyledons</taxon>
        <taxon>Gunneridae</taxon>
        <taxon>Pentapetalae</taxon>
        <taxon>rosids</taxon>
        <taxon>malvids</taxon>
        <taxon>Sapindales</taxon>
        <taxon>Anacardiaceae</taxon>
        <taxon>Mangifera</taxon>
    </lineage>
</organism>
<dbReference type="AlphaFoldDB" id="A0A899IFW8"/>
<evidence type="ECO:0000256" key="7">
    <source>
        <dbReference type="SAM" id="MobiDB-lite"/>
    </source>
</evidence>
<feature type="compositionally biased region" description="Polar residues" evidence="7">
    <location>
        <begin position="399"/>
        <end position="409"/>
    </location>
</feature>
<keyword evidence="2 5" id="KW-0217">Developmental protein</keyword>
<keyword evidence="4 5" id="KW-0287">Flowering</keyword>
<name>A0A899IFW8_MANIN</name>
<gene>
    <name evidence="8" type="primary">FRI1</name>
</gene>
<evidence type="ECO:0000256" key="2">
    <source>
        <dbReference type="ARBA" id="ARBA00022473"/>
    </source>
</evidence>
<accession>A0A899IFW8</accession>
<feature type="region of interest" description="Disordered" evidence="7">
    <location>
        <begin position="392"/>
        <end position="412"/>
    </location>
</feature>
<feature type="coiled-coil region" evidence="6">
    <location>
        <begin position="335"/>
        <end position="392"/>
    </location>
</feature>
<dbReference type="PANTHER" id="PTHR31791">
    <property type="entry name" value="FRIGIDA-LIKE PROTEIN 3-RELATED"/>
    <property type="match status" value="1"/>
</dbReference>
<dbReference type="SMR" id="A0A899IFW8"/>
<evidence type="ECO:0000256" key="5">
    <source>
        <dbReference type="RuleBase" id="RU364012"/>
    </source>
</evidence>
<dbReference type="InterPro" id="IPR012474">
    <property type="entry name" value="Frigida"/>
</dbReference>
<dbReference type="GO" id="GO:0030154">
    <property type="term" value="P:cell differentiation"/>
    <property type="evidence" value="ECO:0007669"/>
    <property type="project" value="UniProtKB-KW"/>
</dbReference>
<evidence type="ECO:0000313" key="8">
    <source>
        <dbReference type="EMBL" id="QSL97037.1"/>
    </source>
</evidence>
<comment type="similarity">
    <text evidence="1 5">Belongs to the Frigida family.</text>
</comment>
<dbReference type="Pfam" id="PF07899">
    <property type="entry name" value="Frigida"/>
    <property type="match status" value="1"/>
</dbReference>
<reference evidence="8" key="1">
    <citation type="submission" date="2020-03" db="EMBL/GenBank/DDBJ databases">
        <authorList>
            <person name="Luo C."/>
            <person name="He H.X."/>
            <person name="Fan Y.Z."/>
        </authorList>
    </citation>
    <scope>NUCLEOTIDE SEQUENCE</scope>
</reference>
<protein>
    <recommendedName>
        <fullName evidence="5">FRIGIDA-like protein</fullName>
    </recommendedName>
</protein>
<dbReference type="PANTHER" id="PTHR31791:SF49">
    <property type="entry name" value="INACTIVE PROTEIN FRIGIDA"/>
    <property type="match status" value="1"/>
</dbReference>
<evidence type="ECO:0000256" key="3">
    <source>
        <dbReference type="ARBA" id="ARBA00022782"/>
    </source>
</evidence>
<evidence type="ECO:0000256" key="6">
    <source>
        <dbReference type="SAM" id="Coils"/>
    </source>
</evidence>
<keyword evidence="6" id="KW-0175">Coiled coil</keyword>
<dbReference type="GO" id="GO:0009908">
    <property type="term" value="P:flower development"/>
    <property type="evidence" value="ECO:0007669"/>
    <property type="project" value="UniProtKB-KW"/>
</dbReference>
<evidence type="ECO:0000256" key="1">
    <source>
        <dbReference type="ARBA" id="ARBA00008956"/>
    </source>
</evidence>
<proteinExistence type="evidence at transcript level"/>
<dbReference type="EMBL" id="MT239367">
    <property type="protein sequence ID" value="QSL97037.1"/>
    <property type="molecule type" value="mRNA"/>
</dbReference>
<keyword evidence="3 5" id="KW-0221">Differentiation</keyword>